<feature type="compositionally biased region" description="Acidic residues" evidence="1">
    <location>
        <begin position="59"/>
        <end position="73"/>
    </location>
</feature>
<evidence type="ECO:0000313" key="2">
    <source>
        <dbReference type="EMBL" id="KIK55725.1"/>
    </source>
</evidence>
<name>A0A0D0AYG7_9AGAR</name>
<proteinExistence type="predicted"/>
<evidence type="ECO:0000256" key="1">
    <source>
        <dbReference type="SAM" id="MobiDB-lite"/>
    </source>
</evidence>
<feature type="region of interest" description="Disordered" evidence="1">
    <location>
        <begin position="1"/>
        <end position="21"/>
    </location>
</feature>
<organism evidence="2 3">
    <name type="scientific">Collybiopsis luxurians FD-317 M1</name>
    <dbReference type="NCBI Taxonomy" id="944289"/>
    <lineage>
        <taxon>Eukaryota</taxon>
        <taxon>Fungi</taxon>
        <taxon>Dikarya</taxon>
        <taxon>Basidiomycota</taxon>
        <taxon>Agaricomycotina</taxon>
        <taxon>Agaricomycetes</taxon>
        <taxon>Agaricomycetidae</taxon>
        <taxon>Agaricales</taxon>
        <taxon>Marasmiineae</taxon>
        <taxon>Omphalotaceae</taxon>
        <taxon>Collybiopsis</taxon>
        <taxon>Collybiopsis luxurians</taxon>
    </lineage>
</organism>
<protein>
    <submittedName>
        <fullName evidence="2">Uncharacterized protein</fullName>
    </submittedName>
</protein>
<dbReference type="Proteomes" id="UP000053593">
    <property type="component" value="Unassembled WGS sequence"/>
</dbReference>
<keyword evidence="3" id="KW-1185">Reference proteome</keyword>
<feature type="region of interest" description="Disordered" evidence="1">
    <location>
        <begin position="38"/>
        <end position="75"/>
    </location>
</feature>
<evidence type="ECO:0000313" key="3">
    <source>
        <dbReference type="Proteomes" id="UP000053593"/>
    </source>
</evidence>
<sequence length="95" mass="10455">MEPTNFISADNFPKAMPIHPMSDKEATMPIRAQVFDKSALINPKGKESTAAPSPSIPVEVDEDPQEVEEEEDMEGKVDDFLTKALQPPAISYSVH</sequence>
<dbReference type="HOGENOM" id="CLU_2373021_0_0_1"/>
<dbReference type="EMBL" id="KN834804">
    <property type="protein sequence ID" value="KIK55725.1"/>
    <property type="molecule type" value="Genomic_DNA"/>
</dbReference>
<accession>A0A0D0AYG7</accession>
<dbReference type="AlphaFoldDB" id="A0A0D0AYG7"/>
<reference evidence="2 3" key="1">
    <citation type="submission" date="2014-04" db="EMBL/GenBank/DDBJ databases">
        <title>Evolutionary Origins and Diversification of the Mycorrhizal Mutualists.</title>
        <authorList>
            <consortium name="DOE Joint Genome Institute"/>
            <consortium name="Mycorrhizal Genomics Consortium"/>
            <person name="Kohler A."/>
            <person name="Kuo A."/>
            <person name="Nagy L.G."/>
            <person name="Floudas D."/>
            <person name="Copeland A."/>
            <person name="Barry K.W."/>
            <person name="Cichocki N."/>
            <person name="Veneault-Fourrey C."/>
            <person name="LaButti K."/>
            <person name="Lindquist E.A."/>
            <person name="Lipzen A."/>
            <person name="Lundell T."/>
            <person name="Morin E."/>
            <person name="Murat C."/>
            <person name="Riley R."/>
            <person name="Ohm R."/>
            <person name="Sun H."/>
            <person name="Tunlid A."/>
            <person name="Henrissat B."/>
            <person name="Grigoriev I.V."/>
            <person name="Hibbett D.S."/>
            <person name="Martin F."/>
        </authorList>
    </citation>
    <scope>NUCLEOTIDE SEQUENCE [LARGE SCALE GENOMIC DNA]</scope>
    <source>
        <strain evidence="2 3">FD-317 M1</strain>
    </source>
</reference>
<gene>
    <name evidence="2" type="ORF">GYMLUDRAFT_248529</name>
</gene>